<dbReference type="Gene3D" id="3.40.1260.10">
    <property type="entry name" value="DsrEFH-like"/>
    <property type="match status" value="1"/>
</dbReference>
<protein>
    <submittedName>
        <fullName evidence="6">Sulfurtransferase complex subunit TusD</fullName>
    </submittedName>
    <submittedName>
        <fullName evidence="5">tRNA 2-thiouridine synthesizing protein D</fullName>
    </submittedName>
</protein>
<dbReference type="InterPro" id="IPR003787">
    <property type="entry name" value="Sulphur_relay_DsrE/F-like"/>
</dbReference>
<dbReference type="InterPro" id="IPR027396">
    <property type="entry name" value="DsrEFH-like"/>
</dbReference>
<evidence type="ECO:0000313" key="7">
    <source>
        <dbReference type="Proteomes" id="UP000249203"/>
    </source>
</evidence>
<comment type="subcellular location">
    <subcellularLocation>
        <location evidence="1">Cytoplasm</location>
    </subcellularLocation>
</comment>
<evidence type="ECO:0000313" key="8">
    <source>
        <dbReference type="Proteomes" id="UP000287865"/>
    </source>
</evidence>
<evidence type="ECO:0000313" key="6">
    <source>
        <dbReference type="EMBL" id="RUO23807.1"/>
    </source>
</evidence>
<evidence type="ECO:0000256" key="3">
    <source>
        <dbReference type="ARBA" id="ARBA00022490"/>
    </source>
</evidence>
<dbReference type="SUPFAM" id="SSF75169">
    <property type="entry name" value="DsrEFH-like"/>
    <property type="match status" value="1"/>
</dbReference>
<comment type="similarity">
    <text evidence="2">Belongs to the DsrE/TusD family.</text>
</comment>
<reference evidence="6 8" key="1">
    <citation type="journal article" date="2018" name="Front. Microbiol.">
        <title>Genome-Based Analysis Reveals the Taxonomy and Diversity of the Family Idiomarinaceae.</title>
        <authorList>
            <person name="Liu Y."/>
            <person name="Lai Q."/>
            <person name="Shao Z."/>
        </authorList>
    </citation>
    <scope>NUCLEOTIDE SEQUENCE [LARGE SCALE GENOMIC DNA]</scope>
    <source>
        <strain evidence="6 8">CF12-14</strain>
    </source>
</reference>
<dbReference type="RefSeq" id="WP_111569614.1">
    <property type="nucleotide sequence ID" value="NZ_PIPK01000008.1"/>
</dbReference>
<keyword evidence="8" id="KW-1185">Reference proteome</keyword>
<dbReference type="Proteomes" id="UP000287865">
    <property type="component" value="Unassembled WGS sequence"/>
</dbReference>
<dbReference type="GO" id="GO:0016783">
    <property type="term" value="F:sulfurtransferase activity"/>
    <property type="evidence" value="ECO:0007669"/>
    <property type="project" value="InterPro"/>
</dbReference>
<keyword evidence="4" id="KW-0808">Transferase</keyword>
<accession>A0A327WXP2</accession>
<keyword evidence="3" id="KW-0963">Cytoplasm</keyword>
<dbReference type="NCBIfam" id="NF001237">
    <property type="entry name" value="PRK00207.1"/>
    <property type="match status" value="1"/>
</dbReference>
<comment type="caution">
    <text evidence="5">The sequence shown here is derived from an EMBL/GenBank/DDBJ whole genome shotgun (WGS) entry which is preliminary data.</text>
</comment>
<gene>
    <name evidence="6" type="primary">tusD</name>
    <name evidence="5" type="ORF">B0I24_10817</name>
    <name evidence="6" type="ORF">CWE07_09880</name>
</gene>
<evidence type="ECO:0000256" key="1">
    <source>
        <dbReference type="ARBA" id="ARBA00004496"/>
    </source>
</evidence>
<dbReference type="NCBIfam" id="TIGR03012">
    <property type="entry name" value="sulf_tusD_dsrE"/>
    <property type="match status" value="1"/>
</dbReference>
<dbReference type="GO" id="GO:0002143">
    <property type="term" value="P:tRNA wobble position uridine thiolation"/>
    <property type="evidence" value="ECO:0007669"/>
    <property type="project" value="TreeGrafter"/>
</dbReference>
<dbReference type="PANTHER" id="PTHR34874:SF3">
    <property type="entry name" value="SULFURTRANSFERASE TUSD"/>
    <property type="match status" value="1"/>
</dbReference>
<dbReference type="PANTHER" id="PTHR34874">
    <property type="entry name" value="PROTEIN YCHN"/>
    <property type="match status" value="1"/>
</dbReference>
<dbReference type="InterPro" id="IPR017463">
    <property type="entry name" value="Sulphur_relay_TusD/DsrE"/>
</dbReference>
<dbReference type="OrthoDB" id="9787483at2"/>
<dbReference type="GO" id="GO:1990228">
    <property type="term" value="C:sulfurtransferase complex"/>
    <property type="evidence" value="ECO:0007669"/>
    <property type="project" value="TreeGrafter"/>
</dbReference>
<evidence type="ECO:0000256" key="2">
    <source>
        <dbReference type="ARBA" id="ARBA00007067"/>
    </source>
</evidence>
<dbReference type="EMBL" id="QLMD01000008">
    <property type="protein sequence ID" value="RAJ96439.1"/>
    <property type="molecule type" value="Genomic_DNA"/>
</dbReference>
<reference evidence="5 7" key="2">
    <citation type="submission" date="2018-06" db="EMBL/GenBank/DDBJ databases">
        <title>Genomic Encyclopedia of Type Strains, Phase III (KMG-III): the genomes of soil and plant-associated and newly described type strains.</title>
        <authorList>
            <person name="Whitman W."/>
        </authorList>
    </citation>
    <scope>NUCLEOTIDE SEQUENCE [LARGE SCALE GENOMIC DNA]</scope>
    <source>
        <strain evidence="5 7">CGMCC 1.15366</strain>
    </source>
</reference>
<dbReference type="Proteomes" id="UP000249203">
    <property type="component" value="Unassembled WGS sequence"/>
</dbReference>
<proteinExistence type="inferred from homology"/>
<name>A0A327WXP2_9GAMM</name>
<dbReference type="Pfam" id="PF02635">
    <property type="entry name" value="DsrE"/>
    <property type="match status" value="1"/>
</dbReference>
<dbReference type="GO" id="GO:0097163">
    <property type="term" value="F:sulfur carrier activity"/>
    <property type="evidence" value="ECO:0007669"/>
    <property type="project" value="TreeGrafter"/>
</dbReference>
<dbReference type="EMBL" id="PIPK01000008">
    <property type="protein sequence ID" value="RUO23807.1"/>
    <property type="molecule type" value="Genomic_DNA"/>
</dbReference>
<sequence>MASFTCLIQHSPWQGQHSYSAYQFCKAAIAQGHQIRQVFFYGDGVAHGHSATHISGDELNMQQRWLELGQQHQVPLVVCATVAARHGLDEAHSGALAVGFHAGGLAEYTEAVALSDRLVQF</sequence>
<organism evidence="5 7">
    <name type="scientific">Aliidiomarina maris</name>
    <dbReference type="NCBI Taxonomy" id="531312"/>
    <lineage>
        <taxon>Bacteria</taxon>
        <taxon>Pseudomonadati</taxon>
        <taxon>Pseudomonadota</taxon>
        <taxon>Gammaproteobacteria</taxon>
        <taxon>Alteromonadales</taxon>
        <taxon>Idiomarinaceae</taxon>
        <taxon>Aliidiomarina</taxon>
    </lineage>
</organism>
<dbReference type="AlphaFoldDB" id="A0A327WXP2"/>
<evidence type="ECO:0000313" key="5">
    <source>
        <dbReference type="EMBL" id="RAJ96439.1"/>
    </source>
</evidence>
<evidence type="ECO:0000256" key="4">
    <source>
        <dbReference type="ARBA" id="ARBA00022679"/>
    </source>
</evidence>